<feature type="domain" description="Beta-lactamase-related" evidence="2">
    <location>
        <begin position="47"/>
        <end position="379"/>
    </location>
</feature>
<proteinExistence type="predicted"/>
<dbReference type="SUPFAM" id="SSF56601">
    <property type="entry name" value="beta-lactamase/transpeptidase-like"/>
    <property type="match status" value="1"/>
</dbReference>
<sequence>MKTINKIIFMCLLSLTCLQASAQEGASEFQFDAEEFDRQMKLGIELWNVPGTAVTVVTPDTVLFNKAYGRVALNDTTPVTAETFVASASTSKAMIAVATMMLVDRGKIALDDKVSEYLPRLKLSVPYATAELTVRDMLAQTVGIESREMLLIFNFPELTDIYQKLVGYELSNSFRSKFTYSNTLYHLVGELVTAASGQNWQDFIQQELWQPLGMESTYLSESHLPKDQPKLHPHYWNGEETEAFKIRNALNKLQPSPSGSFWTTLHDMQRWLQFLLNKGVAQDGNRLISQDVLMQVFQPQVLIREAFYPPSNLVDSNWNSYGLGWFQQDIDGFKIDYHTGSLNGLTAMLGLDLERGIGYAIYSNQDHAEMRHAMLWHLMDAGDGTVARDWNADVRTMYKEQEEKQIQKFKEMRASRIEGTSPTLPLADYVGEYSNEDGSWVVSLSLNDDGKLVFEEFGVQYELYHWHNETFATDQIEYLDPVLGLLHFQLDDYGQVQSIDVGGTYLQRAQK</sequence>
<dbReference type="InterPro" id="IPR021860">
    <property type="entry name" value="Peptidase_S12_Pab87-rel_C"/>
</dbReference>
<name>A0AAW7QW00_9GAMM</name>
<dbReference type="AlphaFoldDB" id="A0AAW7QW00"/>
<dbReference type="Pfam" id="PF00144">
    <property type="entry name" value="Beta-lactamase"/>
    <property type="match status" value="1"/>
</dbReference>
<dbReference type="GO" id="GO:0016787">
    <property type="term" value="F:hydrolase activity"/>
    <property type="evidence" value="ECO:0007669"/>
    <property type="project" value="UniProtKB-KW"/>
</dbReference>
<dbReference type="Pfam" id="PF11954">
    <property type="entry name" value="DUF3471"/>
    <property type="match status" value="1"/>
</dbReference>
<dbReference type="Gene3D" id="3.40.710.10">
    <property type="entry name" value="DD-peptidase/beta-lactamase superfamily"/>
    <property type="match status" value="1"/>
</dbReference>
<evidence type="ECO:0000256" key="1">
    <source>
        <dbReference type="SAM" id="SignalP"/>
    </source>
</evidence>
<organism evidence="4 7">
    <name type="scientific">Pseudidiomarina terrestris</name>
    <dbReference type="NCBI Taxonomy" id="2820060"/>
    <lineage>
        <taxon>Bacteria</taxon>
        <taxon>Pseudomonadati</taxon>
        <taxon>Pseudomonadota</taxon>
        <taxon>Gammaproteobacteria</taxon>
        <taxon>Alteromonadales</taxon>
        <taxon>Idiomarinaceae</taxon>
        <taxon>Pseudidiomarina</taxon>
    </lineage>
</organism>
<dbReference type="EMBL" id="JAGGJB010000003">
    <property type="protein sequence ID" value="MDN7124372.1"/>
    <property type="molecule type" value="Genomic_DNA"/>
</dbReference>
<evidence type="ECO:0000259" key="2">
    <source>
        <dbReference type="Pfam" id="PF00144"/>
    </source>
</evidence>
<feature type="domain" description="Peptidase S12 Pab87-related C-terminal" evidence="3">
    <location>
        <begin position="416"/>
        <end position="501"/>
    </location>
</feature>
<dbReference type="EMBL" id="JAGGJC010000001">
    <property type="protein sequence ID" value="MDN7129337.1"/>
    <property type="molecule type" value="Genomic_DNA"/>
</dbReference>
<dbReference type="PANTHER" id="PTHR46825:SF15">
    <property type="entry name" value="BETA-LACTAMASE-RELATED DOMAIN-CONTAINING PROTEIN"/>
    <property type="match status" value="1"/>
</dbReference>
<dbReference type="InterPro" id="IPR012338">
    <property type="entry name" value="Beta-lactam/transpept-like"/>
</dbReference>
<gene>
    <name evidence="4" type="ORF">J6I90_05725</name>
    <name evidence="5" type="ORF">J6I92_05580</name>
</gene>
<feature type="chain" id="PRO_5043734345" evidence="1">
    <location>
        <begin position="23"/>
        <end position="511"/>
    </location>
</feature>
<keyword evidence="1" id="KW-0732">Signal</keyword>
<dbReference type="InterPro" id="IPR001466">
    <property type="entry name" value="Beta-lactam-related"/>
</dbReference>
<feature type="signal peptide" evidence="1">
    <location>
        <begin position="1"/>
        <end position="22"/>
    </location>
</feature>
<comment type="caution">
    <text evidence="4">The sequence shown here is derived from an EMBL/GenBank/DDBJ whole genome shotgun (WGS) entry which is preliminary data.</text>
</comment>
<protein>
    <submittedName>
        <fullName evidence="4">Serine hydrolase</fullName>
    </submittedName>
</protein>
<evidence type="ECO:0000259" key="3">
    <source>
        <dbReference type="Pfam" id="PF11954"/>
    </source>
</evidence>
<dbReference type="RefSeq" id="WP_301774376.1">
    <property type="nucleotide sequence ID" value="NZ_JAGGJB010000003.1"/>
</dbReference>
<evidence type="ECO:0000313" key="7">
    <source>
        <dbReference type="Proteomes" id="UP001169492"/>
    </source>
</evidence>
<evidence type="ECO:0000313" key="6">
    <source>
        <dbReference type="Proteomes" id="UP001169491"/>
    </source>
</evidence>
<keyword evidence="6" id="KW-1185">Reference proteome</keyword>
<dbReference type="Proteomes" id="UP001169492">
    <property type="component" value="Unassembled WGS sequence"/>
</dbReference>
<dbReference type="PANTHER" id="PTHR46825">
    <property type="entry name" value="D-ALANYL-D-ALANINE-CARBOXYPEPTIDASE/ENDOPEPTIDASE AMPH"/>
    <property type="match status" value="1"/>
</dbReference>
<evidence type="ECO:0000313" key="4">
    <source>
        <dbReference type="EMBL" id="MDN7124372.1"/>
    </source>
</evidence>
<evidence type="ECO:0000313" key="5">
    <source>
        <dbReference type="EMBL" id="MDN7129337.1"/>
    </source>
</evidence>
<dbReference type="Proteomes" id="UP001169491">
    <property type="component" value="Unassembled WGS sequence"/>
</dbReference>
<keyword evidence="4" id="KW-0378">Hydrolase</keyword>
<reference evidence="6 7" key="1">
    <citation type="submission" date="2021-03" db="EMBL/GenBank/DDBJ databases">
        <title>Pseudidiomarina terrestris, a new bacterium isolated from saline soil.</title>
        <authorList>
            <person name="Galisteo C."/>
            <person name="De La Haba R."/>
            <person name="Sanchez-Porro C."/>
            <person name="Ventosa A."/>
        </authorList>
    </citation>
    <scope>NUCLEOTIDE SEQUENCE [LARGE SCALE GENOMIC DNA]</scope>
    <source>
        <strain evidence="4 7">1APP75-32.1</strain>
        <strain evidence="6">1APR75-15</strain>
        <strain evidence="5">1ASR75-15</strain>
    </source>
</reference>
<accession>A0AAW7QW00</accession>
<dbReference type="Gene3D" id="2.40.128.600">
    <property type="match status" value="1"/>
</dbReference>
<dbReference type="InterPro" id="IPR050491">
    <property type="entry name" value="AmpC-like"/>
</dbReference>